<dbReference type="OrthoDB" id="6286464at2759"/>
<evidence type="ECO:0000313" key="3">
    <source>
        <dbReference type="Proteomes" id="UP000683360"/>
    </source>
</evidence>
<evidence type="ECO:0000313" key="2">
    <source>
        <dbReference type="EMBL" id="CAG2244218.1"/>
    </source>
</evidence>
<feature type="transmembrane region" description="Helical" evidence="1">
    <location>
        <begin position="414"/>
        <end position="439"/>
    </location>
</feature>
<organism evidence="2 3">
    <name type="scientific">Mytilus edulis</name>
    <name type="common">Blue mussel</name>
    <dbReference type="NCBI Taxonomy" id="6550"/>
    <lineage>
        <taxon>Eukaryota</taxon>
        <taxon>Metazoa</taxon>
        <taxon>Spiralia</taxon>
        <taxon>Lophotrochozoa</taxon>
        <taxon>Mollusca</taxon>
        <taxon>Bivalvia</taxon>
        <taxon>Autobranchia</taxon>
        <taxon>Pteriomorphia</taxon>
        <taxon>Mytilida</taxon>
        <taxon>Mytiloidea</taxon>
        <taxon>Mytilidae</taxon>
        <taxon>Mytilinae</taxon>
        <taxon>Mytilus</taxon>
    </lineage>
</organism>
<reference evidence="2" key="1">
    <citation type="submission" date="2021-03" db="EMBL/GenBank/DDBJ databases">
        <authorList>
            <person name="Bekaert M."/>
        </authorList>
    </citation>
    <scope>NUCLEOTIDE SEQUENCE</scope>
</reference>
<keyword evidence="3" id="KW-1185">Reference proteome</keyword>
<proteinExistence type="predicted"/>
<dbReference type="Gene3D" id="1.20.1250.20">
    <property type="entry name" value="MFS general substrate transporter like domains"/>
    <property type="match status" value="1"/>
</dbReference>
<dbReference type="InterPro" id="IPR011701">
    <property type="entry name" value="MFS"/>
</dbReference>
<name>A0A8S3UPG2_MYTED</name>
<dbReference type="InterPro" id="IPR050327">
    <property type="entry name" value="Proton-linked_MCT"/>
</dbReference>
<feature type="transmembrane region" description="Helical" evidence="1">
    <location>
        <begin position="384"/>
        <end position="402"/>
    </location>
</feature>
<feature type="transmembrane region" description="Helical" evidence="1">
    <location>
        <begin position="257"/>
        <end position="277"/>
    </location>
</feature>
<feature type="transmembrane region" description="Helical" evidence="1">
    <location>
        <begin position="228"/>
        <end position="251"/>
    </location>
</feature>
<dbReference type="PANTHER" id="PTHR11360">
    <property type="entry name" value="MONOCARBOXYLATE TRANSPORTER"/>
    <property type="match status" value="1"/>
</dbReference>
<gene>
    <name evidence="2" type="ORF">MEDL_56341</name>
</gene>
<dbReference type="Pfam" id="PF07690">
    <property type="entry name" value="MFS_1"/>
    <property type="match status" value="1"/>
</dbReference>
<accession>A0A8S3UPG2</accession>
<dbReference type="SUPFAM" id="SSF103473">
    <property type="entry name" value="MFS general substrate transporter"/>
    <property type="match status" value="1"/>
</dbReference>
<feature type="transmembrane region" description="Helical" evidence="1">
    <location>
        <begin position="193"/>
        <end position="221"/>
    </location>
</feature>
<feature type="transmembrane region" description="Helical" evidence="1">
    <location>
        <begin position="138"/>
        <end position="157"/>
    </location>
</feature>
<dbReference type="EMBL" id="CAJPWZ010002730">
    <property type="protein sequence ID" value="CAG2244218.1"/>
    <property type="molecule type" value="Genomic_DNA"/>
</dbReference>
<dbReference type="InterPro" id="IPR036259">
    <property type="entry name" value="MFS_trans_sf"/>
</dbReference>
<dbReference type="GO" id="GO:0022857">
    <property type="term" value="F:transmembrane transporter activity"/>
    <property type="evidence" value="ECO:0007669"/>
    <property type="project" value="InterPro"/>
</dbReference>
<keyword evidence="1" id="KW-0812">Transmembrane</keyword>
<dbReference type="AlphaFoldDB" id="A0A8S3UPG2"/>
<sequence>MDVYSGHINNAFICEDKSFNQRRSSQAHVRQRSKSSADTSIVYKNKPGQRSRSFGFINTSRYHQNLRDNWSEFLFSKESILFEDDNVNKSINKEVPDGGWGWIVLLSSFMIQFLVVGLDGASGILFLKFTDRYKQSAALTAWLGSLATALRLSLGPLASGLSNRFTERVLIMASGVILSLSMVLTGLSPNVIYVFLSFGILGGIGRSFAFCPSIVMLGIYFEKKLGMVTGLSGTGCDVGRFAMSLLVPLLFRYFDFQGAFVVMGGIALQIVVMGALMRPISVTKKISKSITGSQIRPELNNKCCNMSSVAVTIPENSITNEDIKEDIYTCDEDKTPIFNFSLLKEFRFVGFCITMLLTTLAEQSAFVFLPAFSEEIGVLGRIGSEYTLSITSVFITLAKIIAGLVKDINGRYDVAFYIGGVCMLVGSLIMFITNVVYYVRSKNNKTQVDKPGNLPKTIQISIIPTDNLKS</sequence>
<keyword evidence="1" id="KW-0472">Membrane</keyword>
<evidence type="ECO:0000256" key="1">
    <source>
        <dbReference type="SAM" id="Phobius"/>
    </source>
</evidence>
<comment type="caution">
    <text evidence="2">The sequence shown here is derived from an EMBL/GenBank/DDBJ whole genome shotgun (WGS) entry which is preliminary data.</text>
</comment>
<feature type="transmembrane region" description="Helical" evidence="1">
    <location>
        <begin position="99"/>
        <end position="118"/>
    </location>
</feature>
<keyword evidence="1" id="KW-1133">Transmembrane helix</keyword>
<dbReference type="Proteomes" id="UP000683360">
    <property type="component" value="Unassembled WGS sequence"/>
</dbReference>
<feature type="transmembrane region" description="Helical" evidence="1">
    <location>
        <begin position="169"/>
        <end position="187"/>
    </location>
</feature>
<protein>
    <submittedName>
        <fullName evidence="2">SLC16A14</fullName>
    </submittedName>
</protein>
<dbReference type="PANTHER" id="PTHR11360:SF284">
    <property type="entry name" value="EG:103B4.3 PROTEIN-RELATED"/>
    <property type="match status" value="1"/>
</dbReference>